<protein>
    <submittedName>
        <fullName evidence="1">Uncharacterized protein</fullName>
    </submittedName>
</protein>
<comment type="caution">
    <text evidence="1">The sequence shown here is derived from an EMBL/GenBank/DDBJ whole genome shotgun (WGS) entry which is preliminary data.</text>
</comment>
<gene>
    <name evidence="1" type="ORF">Vau01_049850</name>
</gene>
<name>A0A8J3Z4M6_9ACTN</name>
<proteinExistence type="predicted"/>
<reference evidence="1" key="1">
    <citation type="submission" date="2021-01" db="EMBL/GenBank/DDBJ databases">
        <title>Whole genome shotgun sequence of Virgisporangium aurantiacum NBRC 16421.</title>
        <authorList>
            <person name="Komaki H."/>
            <person name="Tamura T."/>
        </authorList>
    </citation>
    <scope>NUCLEOTIDE SEQUENCE</scope>
    <source>
        <strain evidence="1">NBRC 16421</strain>
    </source>
</reference>
<accession>A0A8J3Z4M6</accession>
<dbReference type="EMBL" id="BOPG01000031">
    <property type="protein sequence ID" value="GIJ57469.1"/>
    <property type="molecule type" value="Genomic_DNA"/>
</dbReference>
<evidence type="ECO:0000313" key="2">
    <source>
        <dbReference type="Proteomes" id="UP000612585"/>
    </source>
</evidence>
<sequence>MSRPNWNDDDDLALELSQALHSDAIEQQVVEAARAARRWRASDPDAELALLLFDSDVDRSALVRNGHAEPRRTLLFGSGPRQVEIELGEDGIEGQLIPPEQALVLLVTIAGESVQTTADAVGCFTFPGPHSGPVRLEWTVAGDRLVTTWIATSSGQPTER</sequence>
<dbReference type="AlphaFoldDB" id="A0A8J3Z4M6"/>
<dbReference type="Proteomes" id="UP000612585">
    <property type="component" value="Unassembled WGS sequence"/>
</dbReference>
<organism evidence="1 2">
    <name type="scientific">Virgisporangium aurantiacum</name>
    <dbReference type="NCBI Taxonomy" id="175570"/>
    <lineage>
        <taxon>Bacteria</taxon>
        <taxon>Bacillati</taxon>
        <taxon>Actinomycetota</taxon>
        <taxon>Actinomycetes</taxon>
        <taxon>Micromonosporales</taxon>
        <taxon>Micromonosporaceae</taxon>
        <taxon>Virgisporangium</taxon>
    </lineage>
</organism>
<dbReference type="RefSeq" id="WP_203996822.1">
    <property type="nucleotide sequence ID" value="NZ_BOPG01000031.1"/>
</dbReference>
<keyword evidence="2" id="KW-1185">Reference proteome</keyword>
<evidence type="ECO:0000313" key="1">
    <source>
        <dbReference type="EMBL" id="GIJ57469.1"/>
    </source>
</evidence>